<evidence type="ECO:0000313" key="4">
    <source>
        <dbReference type="Proteomes" id="UP000518300"/>
    </source>
</evidence>
<dbReference type="SUPFAM" id="SSF51430">
    <property type="entry name" value="NAD(P)-linked oxidoreductase"/>
    <property type="match status" value="1"/>
</dbReference>
<keyword evidence="4" id="KW-1185">Reference proteome</keyword>
<comment type="caution">
    <text evidence="3">The sequence shown here is derived from an EMBL/GenBank/DDBJ whole genome shotgun (WGS) entry which is preliminary data.</text>
</comment>
<name>A0A848LUR1_9BACT</name>
<dbReference type="Proteomes" id="UP000518300">
    <property type="component" value="Unassembled WGS sequence"/>
</dbReference>
<accession>A0A848LUR1</accession>
<dbReference type="RefSeq" id="WP_169350962.1">
    <property type="nucleotide sequence ID" value="NZ_JABBJJ010000352.1"/>
</dbReference>
<dbReference type="AlphaFoldDB" id="A0A848LUR1"/>
<evidence type="ECO:0000256" key="1">
    <source>
        <dbReference type="SAM" id="MobiDB-lite"/>
    </source>
</evidence>
<dbReference type="EMBL" id="JABBJJ010000352">
    <property type="protein sequence ID" value="NMO21788.1"/>
    <property type="molecule type" value="Genomic_DNA"/>
</dbReference>
<dbReference type="InterPro" id="IPR036812">
    <property type="entry name" value="NAD(P)_OxRdtase_dom_sf"/>
</dbReference>
<evidence type="ECO:0000313" key="3">
    <source>
        <dbReference type="EMBL" id="NMO21788.1"/>
    </source>
</evidence>
<organism evidence="3 4">
    <name type="scientific">Pyxidicoccus fallax</name>
    <dbReference type="NCBI Taxonomy" id="394095"/>
    <lineage>
        <taxon>Bacteria</taxon>
        <taxon>Pseudomonadati</taxon>
        <taxon>Myxococcota</taxon>
        <taxon>Myxococcia</taxon>
        <taxon>Myxococcales</taxon>
        <taxon>Cystobacterineae</taxon>
        <taxon>Myxococcaceae</taxon>
        <taxon>Pyxidicoccus</taxon>
    </lineage>
</organism>
<dbReference type="CDD" id="cd19100">
    <property type="entry name" value="AKR_unchar"/>
    <property type="match status" value="1"/>
</dbReference>
<protein>
    <submittedName>
        <fullName evidence="3">Aldo/keto reductase</fullName>
    </submittedName>
</protein>
<dbReference type="InterPro" id="IPR023210">
    <property type="entry name" value="NADP_OxRdtase_dom"/>
</dbReference>
<sequence length="318" mass="33949">MAASALPRFSPRRALGRTGFTATAVGIGDIADRSTPHETLVTTLRRALDAGLNVIDTAPNYEEGLSEKTVGEALRGRRGDVFLIDKVDELDAPVAPQVEGSLRRLKQDAVDLFVFHAVSEPAVWERLAAPGGGMEQLGRCVHEGKARFRGISSHHPDVLRAALRSGLCDVVMFPLGPFVDARYVLDVLPLARSLGVGVVSFKTFGAGKLLGDTEGYGRPLQARPRGKVGSGGKEDRGAPSLPHLSVETCVRYTLTLDPDVMLMGMSHPNEQDAALRAAAAFQPLSTEEMARVRERAREAIQGKGAVWWDPPAAATGAG</sequence>
<reference evidence="3 4" key="1">
    <citation type="submission" date="2020-04" db="EMBL/GenBank/DDBJ databases">
        <title>Draft genome of Pyxidicoccus fallax type strain.</title>
        <authorList>
            <person name="Whitworth D.E."/>
        </authorList>
    </citation>
    <scope>NUCLEOTIDE SEQUENCE [LARGE SCALE GENOMIC DNA]</scope>
    <source>
        <strain evidence="3 4">DSM 14698</strain>
    </source>
</reference>
<proteinExistence type="predicted"/>
<dbReference type="PANTHER" id="PTHR43312">
    <property type="entry name" value="D-THREO-ALDOSE 1-DEHYDROGENASE"/>
    <property type="match status" value="1"/>
</dbReference>
<feature type="region of interest" description="Disordered" evidence="1">
    <location>
        <begin position="220"/>
        <end position="241"/>
    </location>
</feature>
<dbReference type="Gene3D" id="3.20.20.100">
    <property type="entry name" value="NADP-dependent oxidoreductase domain"/>
    <property type="match status" value="1"/>
</dbReference>
<dbReference type="Pfam" id="PF00248">
    <property type="entry name" value="Aldo_ket_red"/>
    <property type="match status" value="1"/>
</dbReference>
<feature type="domain" description="NADP-dependent oxidoreductase" evidence="2">
    <location>
        <begin position="31"/>
        <end position="294"/>
    </location>
</feature>
<dbReference type="InterPro" id="IPR053135">
    <property type="entry name" value="AKR2_Oxidoreductase"/>
</dbReference>
<dbReference type="PANTHER" id="PTHR43312:SF1">
    <property type="entry name" value="NADP-DEPENDENT OXIDOREDUCTASE DOMAIN-CONTAINING PROTEIN"/>
    <property type="match status" value="1"/>
</dbReference>
<evidence type="ECO:0000259" key="2">
    <source>
        <dbReference type="Pfam" id="PF00248"/>
    </source>
</evidence>
<gene>
    <name evidence="3" type="ORF">HG543_44100</name>
</gene>